<evidence type="ECO:0000259" key="3">
    <source>
        <dbReference type="Pfam" id="PF12850"/>
    </source>
</evidence>
<accession>A0ABU2NKE8</accession>
<sequence>MRLLLTSDTHLPKRARELPGELLERVAEADVVVHAGDWVDTATLDLLEARSRRLIGVYGNNDGPELRARLPATAYAELGGLRFAVVHETGGRQGRERRCAQRFPDVDVLVFGHSHIPWDTRAEGGPRLLNPGSPTDRRREPYCTYMTAEAADGRLSGVVLHRLPRRAPS</sequence>
<dbReference type="RefSeq" id="WP_311671438.1">
    <property type="nucleotide sequence ID" value="NZ_JAVREQ010000001.1"/>
</dbReference>
<dbReference type="PANTHER" id="PTHR11124">
    <property type="entry name" value="VACUOLAR SORTING PROTEIN VPS29"/>
    <property type="match status" value="1"/>
</dbReference>
<proteinExistence type="inferred from homology"/>
<evidence type="ECO:0000256" key="2">
    <source>
        <dbReference type="RuleBase" id="RU362039"/>
    </source>
</evidence>
<dbReference type="InterPro" id="IPR024654">
    <property type="entry name" value="Calcineurin-like_PHP_lpxH"/>
</dbReference>
<dbReference type="EMBL" id="JAVREQ010000001">
    <property type="protein sequence ID" value="MDT0377457.1"/>
    <property type="molecule type" value="Genomic_DNA"/>
</dbReference>
<dbReference type="InterPro" id="IPR000979">
    <property type="entry name" value="Phosphodiesterase_MJ0936/Vps29"/>
</dbReference>
<keyword evidence="5" id="KW-1185">Reference proteome</keyword>
<dbReference type="Proteomes" id="UP001183414">
    <property type="component" value="Unassembled WGS sequence"/>
</dbReference>
<evidence type="ECO:0000256" key="1">
    <source>
        <dbReference type="ARBA" id="ARBA00008950"/>
    </source>
</evidence>
<dbReference type="Gene3D" id="3.60.21.10">
    <property type="match status" value="1"/>
</dbReference>
<dbReference type="InterPro" id="IPR029052">
    <property type="entry name" value="Metallo-depent_PP-like"/>
</dbReference>
<dbReference type="EC" id="3.1.4.-" evidence="2"/>
<reference evidence="5" key="1">
    <citation type="submission" date="2023-07" db="EMBL/GenBank/DDBJ databases">
        <title>30 novel species of actinomycetes from the DSMZ collection.</title>
        <authorList>
            <person name="Nouioui I."/>
        </authorList>
    </citation>
    <scope>NUCLEOTIDE SEQUENCE [LARGE SCALE GENOMIC DNA]</scope>
    <source>
        <strain evidence="5">DSM 42041</strain>
    </source>
</reference>
<dbReference type="Pfam" id="PF12850">
    <property type="entry name" value="Metallophos_2"/>
    <property type="match status" value="1"/>
</dbReference>
<comment type="caution">
    <text evidence="4">The sequence shown here is derived from an EMBL/GenBank/DDBJ whole genome shotgun (WGS) entry which is preliminary data.</text>
</comment>
<feature type="domain" description="Calcineurin-like phosphoesterase" evidence="3">
    <location>
        <begin position="1"/>
        <end position="151"/>
    </location>
</feature>
<evidence type="ECO:0000313" key="5">
    <source>
        <dbReference type="Proteomes" id="UP001183414"/>
    </source>
</evidence>
<dbReference type="NCBIfam" id="TIGR00040">
    <property type="entry name" value="yfcE"/>
    <property type="match status" value="1"/>
</dbReference>
<comment type="similarity">
    <text evidence="1 2">Belongs to the metallophosphoesterase superfamily. YfcE family.</text>
</comment>
<gene>
    <name evidence="4" type="ORF">RM572_01535</name>
</gene>
<keyword evidence="2" id="KW-0479">Metal-binding</keyword>
<dbReference type="SUPFAM" id="SSF56300">
    <property type="entry name" value="Metallo-dependent phosphatases"/>
    <property type="match status" value="1"/>
</dbReference>
<name>A0ABU2NKE8_9ACTN</name>
<evidence type="ECO:0000313" key="4">
    <source>
        <dbReference type="EMBL" id="MDT0377457.1"/>
    </source>
</evidence>
<comment type="cofactor">
    <cofactor evidence="2">
        <name>a divalent metal cation</name>
        <dbReference type="ChEBI" id="CHEBI:60240"/>
    </cofactor>
</comment>
<organism evidence="4 5">
    <name type="scientific">Streptomyces hazeniae</name>
    <dbReference type="NCBI Taxonomy" id="3075538"/>
    <lineage>
        <taxon>Bacteria</taxon>
        <taxon>Bacillati</taxon>
        <taxon>Actinomycetota</taxon>
        <taxon>Actinomycetes</taxon>
        <taxon>Kitasatosporales</taxon>
        <taxon>Streptomycetaceae</taxon>
        <taxon>Streptomyces</taxon>
    </lineage>
</organism>
<protein>
    <recommendedName>
        <fullName evidence="2">Phosphoesterase</fullName>
        <ecNumber evidence="2">3.1.4.-</ecNumber>
    </recommendedName>
</protein>